<organism evidence="1 2">
    <name type="scientific">Trifolium medium</name>
    <dbReference type="NCBI Taxonomy" id="97028"/>
    <lineage>
        <taxon>Eukaryota</taxon>
        <taxon>Viridiplantae</taxon>
        <taxon>Streptophyta</taxon>
        <taxon>Embryophyta</taxon>
        <taxon>Tracheophyta</taxon>
        <taxon>Spermatophyta</taxon>
        <taxon>Magnoliopsida</taxon>
        <taxon>eudicotyledons</taxon>
        <taxon>Gunneridae</taxon>
        <taxon>Pentapetalae</taxon>
        <taxon>rosids</taxon>
        <taxon>fabids</taxon>
        <taxon>Fabales</taxon>
        <taxon>Fabaceae</taxon>
        <taxon>Papilionoideae</taxon>
        <taxon>50 kb inversion clade</taxon>
        <taxon>NPAAA clade</taxon>
        <taxon>Hologalegina</taxon>
        <taxon>IRL clade</taxon>
        <taxon>Trifolieae</taxon>
        <taxon>Trifolium</taxon>
    </lineage>
</organism>
<dbReference type="PANTHER" id="PTHR31032:SF2">
    <property type="entry name" value="PGR5-LIKE A PROTEIN"/>
    <property type="match status" value="1"/>
</dbReference>
<evidence type="ECO:0000313" key="2">
    <source>
        <dbReference type="Proteomes" id="UP000265520"/>
    </source>
</evidence>
<proteinExistence type="predicted"/>
<accession>A0A392PXZ6</accession>
<dbReference type="Proteomes" id="UP000265520">
    <property type="component" value="Unassembled WGS sequence"/>
</dbReference>
<keyword evidence="2" id="KW-1185">Reference proteome</keyword>
<dbReference type="EMBL" id="LXQA010101392">
    <property type="protein sequence ID" value="MCI16557.1"/>
    <property type="molecule type" value="Genomic_DNA"/>
</dbReference>
<comment type="caution">
    <text evidence="1">The sequence shown here is derived from an EMBL/GenBank/DDBJ whole genome shotgun (WGS) entry which is preliminary data.</text>
</comment>
<dbReference type="InterPro" id="IPR039987">
    <property type="entry name" value="PGRL1"/>
</dbReference>
<name>A0A392PXZ6_9FABA</name>
<evidence type="ECO:0000313" key="1">
    <source>
        <dbReference type="EMBL" id="MCI16557.1"/>
    </source>
</evidence>
<protein>
    <submittedName>
        <fullName evidence="1">PGR5-like protein 1B chloroplastic-like</fullName>
    </submittedName>
</protein>
<sequence length="63" mass="7481">ARDAYYRGEPLIVDDMFDRVELKLKWYGSKSVVKYPRCSIRRQSTYADAEEVIIEKKFKSCID</sequence>
<dbReference type="GO" id="GO:0009535">
    <property type="term" value="C:chloroplast thylakoid membrane"/>
    <property type="evidence" value="ECO:0007669"/>
    <property type="project" value="InterPro"/>
</dbReference>
<feature type="non-terminal residue" evidence="1">
    <location>
        <position position="1"/>
    </location>
</feature>
<dbReference type="AlphaFoldDB" id="A0A392PXZ6"/>
<reference evidence="1 2" key="1">
    <citation type="journal article" date="2018" name="Front. Plant Sci.">
        <title>Red Clover (Trifolium pratense) and Zigzag Clover (T. medium) - A Picture of Genomic Similarities and Differences.</title>
        <authorList>
            <person name="Dluhosova J."/>
            <person name="Istvanek J."/>
            <person name="Nedelnik J."/>
            <person name="Repkova J."/>
        </authorList>
    </citation>
    <scope>NUCLEOTIDE SEQUENCE [LARGE SCALE GENOMIC DNA]</scope>
    <source>
        <strain evidence="2">cv. 10/8</strain>
        <tissue evidence="1">Leaf</tissue>
    </source>
</reference>
<dbReference type="GO" id="GO:0016730">
    <property type="term" value="F:oxidoreductase activity, acting on iron-sulfur proteins as donors"/>
    <property type="evidence" value="ECO:0007669"/>
    <property type="project" value="InterPro"/>
</dbReference>
<dbReference type="PANTHER" id="PTHR31032">
    <property type="entry name" value="PGR5-LIKE PROTEIN 1B, CHLOROPLASTIC"/>
    <property type="match status" value="1"/>
</dbReference>
<dbReference type="GO" id="GO:0009773">
    <property type="term" value="P:photosynthetic electron transport in photosystem I"/>
    <property type="evidence" value="ECO:0007669"/>
    <property type="project" value="InterPro"/>
</dbReference>